<sequence>MDKLPQRDDLIYKEIEEFQDYELTNCIAYEMAIRNTEVKELLKEIILYPLYEFSPYEDKHIELDEKLEKNYFIDFKIRKHIEKSYEEYLKKYHKQFYERQEYIKIKIAFENKEFEEHIINNIIEYEDKVKNYFYSNFERLKFEYDKFTTEEDKTHNNSRPLFYELSIVDIYGKLKTVDQLKKEEKKSYTTIIEDRNFLRLKRPRLSIHKELDKTIKFNINLNLPKEELIAYISKIKNEYDKDNYIIKTPLELLGETLEKSDNKKTPKKPKASVYADWFYIYDYWKYEKTQGKIDKDIFVALEVENNVPYKEDMLRKIRDKMKYFIDDLGYKGLITGVKNS</sequence>
<comment type="caution">
    <text evidence="1">The sequence shown here is derived from an EMBL/GenBank/DDBJ whole genome shotgun (WGS) entry which is preliminary data.</text>
</comment>
<reference evidence="1 2" key="1">
    <citation type="submission" date="2014-01" db="EMBL/GenBank/DDBJ databases">
        <title>Development of a Comparative Genomic Fingerprinting Assay for High Resolution Genotyping of Arcobacter butzleri.</title>
        <authorList>
            <person name="Webb A.L."/>
            <person name="Inglis G.D."/>
            <person name="Kruczkiewicz P."/>
            <person name="Selinger L.B."/>
            <person name="Taboada E.N."/>
        </authorList>
    </citation>
    <scope>NUCLEOTIDE SEQUENCE [LARGE SCALE GENOMIC DNA]</scope>
    <source>
        <strain evidence="1 2">L351</strain>
    </source>
</reference>
<gene>
    <name evidence="1" type="ORF">AF76_07285</name>
</gene>
<evidence type="ECO:0000313" key="1">
    <source>
        <dbReference type="EMBL" id="KLE00510.1"/>
    </source>
</evidence>
<dbReference type="RefSeq" id="WP_046991839.1">
    <property type="nucleotide sequence ID" value="NZ_JAIS01000085.1"/>
</dbReference>
<name>A0A837J515_9BACT</name>
<evidence type="ECO:0000313" key="2">
    <source>
        <dbReference type="Proteomes" id="UP000035526"/>
    </source>
</evidence>
<protein>
    <submittedName>
        <fullName evidence="1">Uncharacterized protein</fullName>
    </submittedName>
</protein>
<accession>A0A837J515</accession>
<dbReference type="AlphaFoldDB" id="A0A837J515"/>
<dbReference type="EMBL" id="JAIS01000085">
    <property type="protein sequence ID" value="KLE00510.1"/>
    <property type="molecule type" value="Genomic_DNA"/>
</dbReference>
<dbReference type="Proteomes" id="UP000035526">
    <property type="component" value="Unassembled WGS sequence"/>
</dbReference>
<proteinExistence type="predicted"/>
<organism evidence="1 2">
    <name type="scientific">Aliarcobacter butzleri L351</name>
    <dbReference type="NCBI Taxonomy" id="1447259"/>
    <lineage>
        <taxon>Bacteria</taxon>
        <taxon>Pseudomonadati</taxon>
        <taxon>Campylobacterota</taxon>
        <taxon>Epsilonproteobacteria</taxon>
        <taxon>Campylobacterales</taxon>
        <taxon>Arcobacteraceae</taxon>
        <taxon>Aliarcobacter</taxon>
    </lineage>
</organism>